<keyword evidence="1" id="KW-0238">DNA-binding</keyword>
<reference evidence="5" key="1">
    <citation type="submission" date="2019-03" db="EMBL/GenBank/DDBJ databases">
        <title>Single cell metagenomics reveals metabolic interactions within the superorganism composed of flagellate Streblomastix strix and complex community of Bacteroidetes bacteria on its surface.</title>
        <authorList>
            <person name="Treitli S.C."/>
            <person name="Kolisko M."/>
            <person name="Husnik F."/>
            <person name="Keeling P."/>
            <person name="Hampl V."/>
        </authorList>
    </citation>
    <scope>NUCLEOTIDE SEQUENCE</scope>
    <source>
        <strain evidence="5">STM</strain>
    </source>
</reference>
<dbReference type="Pfam" id="PF13102">
    <property type="entry name" value="Phage_int_SAM_5"/>
    <property type="match status" value="1"/>
</dbReference>
<organism evidence="5">
    <name type="scientific">termite gut metagenome</name>
    <dbReference type="NCBI Taxonomy" id="433724"/>
    <lineage>
        <taxon>unclassified sequences</taxon>
        <taxon>metagenomes</taxon>
        <taxon>organismal metagenomes</taxon>
    </lineage>
</organism>
<evidence type="ECO:0000256" key="2">
    <source>
        <dbReference type="SAM" id="Coils"/>
    </source>
</evidence>
<evidence type="ECO:0000256" key="1">
    <source>
        <dbReference type="ARBA" id="ARBA00023125"/>
    </source>
</evidence>
<feature type="domain" description="Phage integrase SAM-like" evidence="3">
    <location>
        <begin position="113"/>
        <end position="201"/>
    </location>
</feature>
<protein>
    <recommendedName>
        <fullName evidence="6">Tyrosine recombinase XerC</fullName>
    </recommendedName>
</protein>
<gene>
    <name evidence="5" type="ORF">EZS27_032385</name>
</gene>
<evidence type="ECO:0000313" key="5">
    <source>
        <dbReference type="EMBL" id="KAA6317464.1"/>
    </source>
</evidence>
<evidence type="ECO:0000259" key="4">
    <source>
        <dbReference type="Pfam" id="PF17293"/>
    </source>
</evidence>
<keyword evidence="2" id="KW-0175">Coiled coil</keyword>
<evidence type="ECO:0008006" key="6">
    <source>
        <dbReference type="Google" id="ProtNLM"/>
    </source>
</evidence>
<dbReference type="AlphaFoldDB" id="A0A5J4Q985"/>
<dbReference type="Pfam" id="PF17293">
    <property type="entry name" value="Arm-DNA-bind_5"/>
    <property type="match status" value="1"/>
</dbReference>
<proteinExistence type="predicted"/>
<dbReference type="EMBL" id="SNRY01004513">
    <property type="protein sequence ID" value="KAA6317464.1"/>
    <property type="molecule type" value="Genomic_DNA"/>
</dbReference>
<dbReference type="InterPro" id="IPR025269">
    <property type="entry name" value="SAM-like_dom"/>
</dbReference>
<evidence type="ECO:0000259" key="3">
    <source>
        <dbReference type="Pfam" id="PF13102"/>
    </source>
</evidence>
<feature type="domain" description="Arm DNA-binding" evidence="4">
    <location>
        <begin position="14"/>
        <end position="101"/>
    </location>
</feature>
<dbReference type="InterPro" id="IPR010998">
    <property type="entry name" value="Integrase_recombinase_N"/>
</dbReference>
<dbReference type="InterPro" id="IPR035386">
    <property type="entry name" value="Arm-DNA-bind_5"/>
</dbReference>
<comment type="caution">
    <text evidence="5">The sequence shown here is derived from an EMBL/GenBank/DDBJ whole genome shotgun (WGS) entry which is preliminary data.</text>
</comment>
<name>A0A5J4Q985_9ZZZZ</name>
<dbReference type="Gene3D" id="1.10.150.130">
    <property type="match status" value="1"/>
</dbReference>
<sequence length="215" mass="25302">MKQLFKRSTFAVLFYINKSKQKKNGLCPIMGRITIDTGVAQFSVKANVNPSMWNAKSGRASGKSKETNRLNRMLDKLEAEIRSHYSRMVLEDAYVTAESVKNALNGIGKKATNLIELFREHNEEFKLRVGVNRVWETYEQYCYSYRLLSKFIRLRYNVDDMALCQLNHHFIDTYDFYLRVDKRMTANTVLNHIILLRKIYKVRYIFTINYLSLLA</sequence>
<feature type="coiled-coil region" evidence="2">
    <location>
        <begin position="60"/>
        <end position="87"/>
    </location>
</feature>
<dbReference type="GO" id="GO:0003677">
    <property type="term" value="F:DNA binding"/>
    <property type="evidence" value="ECO:0007669"/>
    <property type="project" value="UniProtKB-KW"/>
</dbReference>
<accession>A0A5J4Q985</accession>